<dbReference type="InterPro" id="IPR038488">
    <property type="entry name" value="Integrase_DNA-bd_sf"/>
</dbReference>
<evidence type="ECO:0000256" key="3">
    <source>
        <dbReference type="ARBA" id="ARBA00023125"/>
    </source>
</evidence>
<sequence length="418" mass="46912">MLTDLQCRKAKAGEKDYKLADAHGLYLFVTKTGFRSWRWKYRFAGKEKRLVLGSYPEMNLGSAREARENAARLLRSGVDPSLQAKQLAAVRLDEAAATFETVAREWHGQQMSGWVPRHAADVLKSLEQDVFPKIGGLPIKGITSPMVLEVVRAIEDRPSIETARRVRQRISAVYSYAIASGLAEADPAAPIRAALKPLIKGRQPALATLEEARALLRTVEEAPAHPMTKLASRLLALTALRQGVLRTTMWSELEGLDREEPVWRIPAARMKLKLERKIDARFDFMLPLSRQAVEVLDAARAFAPYSRLVFPSQRHAHKPISENAVGYLYNRLVAHGRHVPHGWRSTFSTIMNERAQAQGLAGDRAIIDLMLAHIPEGVEASYNRAAYMPRRREIAQEWADLLLVDMPPAMTLLEGPRR</sequence>
<dbReference type="InterPro" id="IPR010998">
    <property type="entry name" value="Integrase_recombinase_N"/>
</dbReference>
<organism evidence="8 9">
    <name type="scientific">Novosphingobium pentaromativorans US6-1</name>
    <dbReference type="NCBI Taxonomy" id="1088721"/>
    <lineage>
        <taxon>Bacteria</taxon>
        <taxon>Pseudomonadati</taxon>
        <taxon>Pseudomonadota</taxon>
        <taxon>Alphaproteobacteria</taxon>
        <taxon>Sphingomonadales</taxon>
        <taxon>Sphingomonadaceae</taxon>
        <taxon>Novosphingobium</taxon>
    </lineage>
</organism>
<dbReference type="Proteomes" id="UP000004030">
    <property type="component" value="Unassembled WGS sequence"/>
</dbReference>
<dbReference type="CDD" id="cd00801">
    <property type="entry name" value="INT_P4_C"/>
    <property type="match status" value="1"/>
</dbReference>
<dbReference type="Pfam" id="PF00589">
    <property type="entry name" value="Phage_integrase"/>
    <property type="match status" value="1"/>
</dbReference>
<dbReference type="AlphaFoldDB" id="G6E9I2"/>
<dbReference type="GO" id="GO:0015074">
    <property type="term" value="P:DNA integration"/>
    <property type="evidence" value="ECO:0007669"/>
    <property type="project" value="UniProtKB-KW"/>
</dbReference>
<dbReference type="InterPro" id="IPR044068">
    <property type="entry name" value="CB"/>
</dbReference>
<dbReference type="InterPro" id="IPR013762">
    <property type="entry name" value="Integrase-like_cat_sf"/>
</dbReference>
<dbReference type="PROSITE" id="PS51898">
    <property type="entry name" value="TYR_RECOMBINASE"/>
    <property type="match status" value="1"/>
</dbReference>
<dbReference type="PANTHER" id="PTHR30629:SF2">
    <property type="entry name" value="PROPHAGE INTEGRASE INTS-RELATED"/>
    <property type="match status" value="1"/>
</dbReference>
<dbReference type="STRING" id="1088721.JI59_15095"/>
<dbReference type="InterPro" id="IPR002104">
    <property type="entry name" value="Integrase_catalytic"/>
</dbReference>
<dbReference type="Gene3D" id="1.10.150.130">
    <property type="match status" value="1"/>
</dbReference>
<feature type="domain" description="Core-binding (CB)" evidence="7">
    <location>
        <begin position="97"/>
        <end position="178"/>
    </location>
</feature>
<dbReference type="GO" id="GO:0006310">
    <property type="term" value="P:DNA recombination"/>
    <property type="evidence" value="ECO:0007669"/>
    <property type="project" value="UniProtKB-KW"/>
</dbReference>
<comment type="similarity">
    <text evidence="1">Belongs to the 'phage' integrase family.</text>
</comment>
<dbReference type="PATRIC" id="fig|1088721.3.peg.991"/>
<dbReference type="PROSITE" id="PS51900">
    <property type="entry name" value="CB"/>
    <property type="match status" value="1"/>
</dbReference>
<keyword evidence="4" id="KW-0233">DNA recombination</keyword>
<proteinExistence type="inferred from homology"/>
<dbReference type="GO" id="GO:0003677">
    <property type="term" value="F:DNA binding"/>
    <property type="evidence" value="ECO:0007669"/>
    <property type="project" value="UniProtKB-UniRule"/>
</dbReference>
<reference evidence="8 9" key="1">
    <citation type="journal article" date="2012" name="J. Bacteriol.">
        <title>Genome sequence of benzo(a)pyrene-degrading bacterium Novosphingobium pentaromativorans US6-1.</title>
        <authorList>
            <person name="Luo Y.R."/>
            <person name="Kang S.G."/>
            <person name="Kim S.J."/>
            <person name="Kim M.R."/>
            <person name="Li N."/>
            <person name="Lee J.H."/>
            <person name="Kwon K.K."/>
        </authorList>
    </citation>
    <scope>NUCLEOTIDE SEQUENCE [LARGE SCALE GENOMIC DNA]</scope>
    <source>
        <strain evidence="8 9">US6-1</strain>
    </source>
</reference>
<keyword evidence="9" id="KW-1185">Reference proteome</keyword>
<dbReference type="Pfam" id="PF22022">
    <property type="entry name" value="Phage_int_M"/>
    <property type="match status" value="1"/>
</dbReference>
<evidence type="ECO:0000256" key="1">
    <source>
        <dbReference type="ARBA" id="ARBA00008857"/>
    </source>
</evidence>
<protein>
    <submittedName>
        <fullName evidence="8">Phage integrase</fullName>
    </submittedName>
</protein>
<dbReference type="SUPFAM" id="SSF56349">
    <property type="entry name" value="DNA breaking-rejoining enzymes"/>
    <property type="match status" value="1"/>
</dbReference>
<dbReference type="InterPro" id="IPR053876">
    <property type="entry name" value="Phage_int_M"/>
</dbReference>
<keyword evidence="2" id="KW-0229">DNA integration</keyword>
<dbReference type="KEGG" id="npn:JI59_15095"/>
<name>G6E9I2_9SPHN</name>
<accession>G6E9I2</accession>
<dbReference type="eggNOG" id="COG0582">
    <property type="taxonomic scope" value="Bacteria"/>
</dbReference>
<feature type="domain" description="Tyr recombinase" evidence="6">
    <location>
        <begin position="202"/>
        <end position="396"/>
    </location>
</feature>
<dbReference type="PANTHER" id="PTHR30629">
    <property type="entry name" value="PROPHAGE INTEGRASE"/>
    <property type="match status" value="1"/>
</dbReference>
<dbReference type="Gene3D" id="1.10.443.10">
    <property type="entry name" value="Intergrase catalytic core"/>
    <property type="match status" value="1"/>
</dbReference>
<dbReference type="InterPro" id="IPR011010">
    <property type="entry name" value="DNA_brk_join_enz"/>
</dbReference>
<evidence type="ECO:0000256" key="5">
    <source>
        <dbReference type="PROSITE-ProRule" id="PRU01248"/>
    </source>
</evidence>
<evidence type="ECO:0000313" key="8">
    <source>
        <dbReference type="EMBL" id="EHJ61999.1"/>
    </source>
</evidence>
<evidence type="ECO:0000259" key="6">
    <source>
        <dbReference type="PROSITE" id="PS51898"/>
    </source>
</evidence>
<evidence type="ECO:0000256" key="4">
    <source>
        <dbReference type="ARBA" id="ARBA00023172"/>
    </source>
</evidence>
<dbReference type="InterPro" id="IPR050808">
    <property type="entry name" value="Phage_Integrase"/>
</dbReference>
<dbReference type="Pfam" id="PF13356">
    <property type="entry name" value="Arm-DNA-bind_3"/>
    <property type="match status" value="1"/>
</dbReference>
<keyword evidence="3 5" id="KW-0238">DNA-binding</keyword>
<dbReference type="RefSeq" id="WP_007011918.1">
    <property type="nucleotide sequence ID" value="NZ_AGFM01000011.1"/>
</dbReference>
<dbReference type="EMBL" id="AGFM01000011">
    <property type="protein sequence ID" value="EHJ61999.1"/>
    <property type="molecule type" value="Genomic_DNA"/>
</dbReference>
<gene>
    <name evidence="8" type="ORF">NSU_1003</name>
</gene>
<dbReference type="Gene3D" id="3.30.160.390">
    <property type="entry name" value="Integrase, DNA-binding domain"/>
    <property type="match status" value="1"/>
</dbReference>
<evidence type="ECO:0000313" key="9">
    <source>
        <dbReference type="Proteomes" id="UP000004030"/>
    </source>
</evidence>
<dbReference type="InterPro" id="IPR025166">
    <property type="entry name" value="Integrase_DNA_bind_dom"/>
</dbReference>
<comment type="caution">
    <text evidence="8">The sequence shown here is derived from an EMBL/GenBank/DDBJ whole genome shotgun (WGS) entry which is preliminary data.</text>
</comment>
<evidence type="ECO:0000256" key="2">
    <source>
        <dbReference type="ARBA" id="ARBA00022908"/>
    </source>
</evidence>
<evidence type="ECO:0000259" key="7">
    <source>
        <dbReference type="PROSITE" id="PS51900"/>
    </source>
</evidence>